<protein>
    <submittedName>
        <fullName evidence="1">Uncharacterized protein</fullName>
    </submittedName>
</protein>
<proteinExistence type="predicted"/>
<keyword evidence="2" id="KW-1185">Reference proteome</keyword>
<name>A0A9D4ERF7_DREPO</name>
<evidence type="ECO:0000313" key="1">
    <source>
        <dbReference type="EMBL" id="KAH3784992.1"/>
    </source>
</evidence>
<sequence>MFLPTPITMPGTRRIKVGNHSCLTISWFTNRSYRNMSHGKHPSFDKRSHGTRTFDLPIPRRAPYPLGHSIMVV</sequence>
<dbReference type="Proteomes" id="UP000828390">
    <property type="component" value="Unassembled WGS sequence"/>
</dbReference>
<dbReference type="EMBL" id="JAIWYP010000008">
    <property type="protein sequence ID" value="KAH3784992.1"/>
    <property type="molecule type" value="Genomic_DNA"/>
</dbReference>
<reference evidence="1" key="1">
    <citation type="journal article" date="2019" name="bioRxiv">
        <title>The Genome of the Zebra Mussel, Dreissena polymorpha: A Resource for Invasive Species Research.</title>
        <authorList>
            <person name="McCartney M.A."/>
            <person name="Auch B."/>
            <person name="Kono T."/>
            <person name="Mallez S."/>
            <person name="Zhang Y."/>
            <person name="Obille A."/>
            <person name="Becker A."/>
            <person name="Abrahante J.E."/>
            <person name="Garbe J."/>
            <person name="Badalamenti J.P."/>
            <person name="Herman A."/>
            <person name="Mangelson H."/>
            <person name="Liachko I."/>
            <person name="Sullivan S."/>
            <person name="Sone E.D."/>
            <person name="Koren S."/>
            <person name="Silverstein K.A.T."/>
            <person name="Beckman K.B."/>
            <person name="Gohl D.M."/>
        </authorList>
    </citation>
    <scope>NUCLEOTIDE SEQUENCE</scope>
    <source>
        <strain evidence="1">Duluth1</strain>
        <tissue evidence="1">Whole animal</tissue>
    </source>
</reference>
<evidence type="ECO:0000313" key="2">
    <source>
        <dbReference type="Proteomes" id="UP000828390"/>
    </source>
</evidence>
<accession>A0A9D4ERF7</accession>
<reference evidence="1" key="2">
    <citation type="submission" date="2020-11" db="EMBL/GenBank/DDBJ databases">
        <authorList>
            <person name="McCartney M.A."/>
            <person name="Auch B."/>
            <person name="Kono T."/>
            <person name="Mallez S."/>
            <person name="Becker A."/>
            <person name="Gohl D.M."/>
            <person name="Silverstein K.A.T."/>
            <person name="Koren S."/>
            <person name="Bechman K.B."/>
            <person name="Herman A."/>
            <person name="Abrahante J.E."/>
            <person name="Garbe J."/>
        </authorList>
    </citation>
    <scope>NUCLEOTIDE SEQUENCE</scope>
    <source>
        <strain evidence="1">Duluth1</strain>
        <tissue evidence="1">Whole animal</tissue>
    </source>
</reference>
<gene>
    <name evidence="1" type="ORF">DPMN_163072</name>
</gene>
<dbReference type="AlphaFoldDB" id="A0A9D4ERF7"/>
<organism evidence="1 2">
    <name type="scientific">Dreissena polymorpha</name>
    <name type="common">Zebra mussel</name>
    <name type="synonym">Mytilus polymorpha</name>
    <dbReference type="NCBI Taxonomy" id="45954"/>
    <lineage>
        <taxon>Eukaryota</taxon>
        <taxon>Metazoa</taxon>
        <taxon>Spiralia</taxon>
        <taxon>Lophotrochozoa</taxon>
        <taxon>Mollusca</taxon>
        <taxon>Bivalvia</taxon>
        <taxon>Autobranchia</taxon>
        <taxon>Heteroconchia</taxon>
        <taxon>Euheterodonta</taxon>
        <taxon>Imparidentia</taxon>
        <taxon>Neoheterodontei</taxon>
        <taxon>Myida</taxon>
        <taxon>Dreissenoidea</taxon>
        <taxon>Dreissenidae</taxon>
        <taxon>Dreissena</taxon>
    </lineage>
</organism>
<comment type="caution">
    <text evidence="1">The sequence shown here is derived from an EMBL/GenBank/DDBJ whole genome shotgun (WGS) entry which is preliminary data.</text>
</comment>